<dbReference type="InterPro" id="IPR050383">
    <property type="entry name" value="GlyoxalaseI/FosfomycinResist"/>
</dbReference>
<dbReference type="CDD" id="cd06587">
    <property type="entry name" value="VOC"/>
    <property type="match status" value="1"/>
</dbReference>
<dbReference type="Pfam" id="PF00903">
    <property type="entry name" value="Glyoxalase"/>
    <property type="match status" value="1"/>
</dbReference>
<protein>
    <submittedName>
        <fullName evidence="2">VOC family protein</fullName>
    </submittedName>
</protein>
<dbReference type="PANTHER" id="PTHR21366:SF22">
    <property type="entry name" value="VOC DOMAIN-CONTAINING PROTEIN"/>
    <property type="match status" value="1"/>
</dbReference>
<evidence type="ECO:0000259" key="1">
    <source>
        <dbReference type="PROSITE" id="PS51819"/>
    </source>
</evidence>
<dbReference type="InterPro" id="IPR004360">
    <property type="entry name" value="Glyas_Fos-R_dOase_dom"/>
</dbReference>
<comment type="caution">
    <text evidence="2">The sequence shown here is derived from an EMBL/GenBank/DDBJ whole genome shotgun (WGS) entry which is preliminary data.</text>
</comment>
<dbReference type="PROSITE" id="PS51819">
    <property type="entry name" value="VOC"/>
    <property type="match status" value="1"/>
</dbReference>
<evidence type="ECO:0000313" key="3">
    <source>
        <dbReference type="Proteomes" id="UP000319771"/>
    </source>
</evidence>
<gene>
    <name evidence="2" type="ORF">E6K81_03680</name>
</gene>
<feature type="domain" description="VOC" evidence="1">
    <location>
        <begin position="29"/>
        <end position="149"/>
    </location>
</feature>
<proteinExistence type="predicted"/>
<name>A0A538UCL2_UNCEI</name>
<dbReference type="AlphaFoldDB" id="A0A538UCL2"/>
<dbReference type="Proteomes" id="UP000319771">
    <property type="component" value="Unassembled WGS sequence"/>
</dbReference>
<organism evidence="2 3">
    <name type="scientific">Eiseniibacteriota bacterium</name>
    <dbReference type="NCBI Taxonomy" id="2212470"/>
    <lineage>
        <taxon>Bacteria</taxon>
        <taxon>Candidatus Eiseniibacteriota</taxon>
    </lineage>
</organism>
<reference evidence="2 3" key="1">
    <citation type="journal article" date="2019" name="Nat. Microbiol.">
        <title>Mediterranean grassland soil C-N compound turnover is dependent on rainfall and depth, and is mediated by genomically divergent microorganisms.</title>
        <authorList>
            <person name="Diamond S."/>
            <person name="Andeer P.F."/>
            <person name="Li Z."/>
            <person name="Crits-Christoph A."/>
            <person name="Burstein D."/>
            <person name="Anantharaman K."/>
            <person name="Lane K.R."/>
            <person name="Thomas B.C."/>
            <person name="Pan C."/>
            <person name="Northen T.R."/>
            <person name="Banfield J.F."/>
        </authorList>
    </citation>
    <scope>NUCLEOTIDE SEQUENCE [LARGE SCALE GENOMIC DNA]</scope>
    <source>
        <strain evidence="2">WS_11</strain>
    </source>
</reference>
<dbReference type="SUPFAM" id="SSF54593">
    <property type="entry name" value="Glyoxalase/Bleomycin resistance protein/Dihydroxybiphenyl dioxygenase"/>
    <property type="match status" value="1"/>
</dbReference>
<sequence length="161" mass="17776">MAVRARRRPWYPRAAGKERMTPPVSPRHGLSELILRVKDVGRAVTFYRDVVGLVLEAAPSDDWAWFWTGAPGSPPRLGLTRKPLSFGAAHCGGPAHFAIAVARSAIPAEKARLESLGVVVEGPVTFDFWNADSIYFSDPDDHRVELCGFEHLDLDDTGRRV</sequence>
<evidence type="ECO:0000313" key="2">
    <source>
        <dbReference type="EMBL" id="TMQ73632.1"/>
    </source>
</evidence>
<dbReference type="EMBL" id="VBPB01000055">
    <property type="protein sequence ID" value="TMQ73632.1"/>
    <property type="molecule type" value="Genomic_DNA"/>
</dbReference>
<accession>A0A538UCL2</accession>
<dbReference type="PANTHER" id="PTHR21366">
    <property type="entry name" value="GLYOXALASE FAMILY PROTEIN"/>
    <property type="match status" value="1"/>
</dbReference>
<dbReference type="InterPro" id="IPR037523">
    <property type="entry name" value="VOC_core"/>
</dbReference>
<dbReference type="Gene3D" id="3.10.180.10">
    <property type="entry name" value="2,3-Dihydroxybiphenyl 1,2-Dioxygenase, domain 1"/>
    <property type="match status" value="1"/>
</dbReference>
<dbReference type="InterPro" id="IPR029068">
    <property type="entry name" value="Glyas_Bleomycin-R_OHBP_Dase"/>
</dbReference>